<gene>
    <name evidence="6" type="ORF">IV81_GL000878</name>
</gene>
<dbReference type="SUPFAM" id="SSF46785">
    <property type="entry name" value="Winged helix' DNA-binding domain"/>
    <property type="match status" value="1"/>
</dbReference>
<organism evidence="6 7">
    <name type="scientific">Pediococcus stilesii</name>
    <dbReference type="NCBI Taxonomy" id="331679"/>
    <lineage>
        <taxon>Bacteria</taxon>
        <taxon>Bacillati</taxon>
        <taxon>Bacillota</taxon>
        <taxon>Bacilli</taxon>
        <taxon>Lactobacillales</taxon>
        <taxon>Lactobacillaceae</taxon>
        <taxon>Pediococcus</taxon>
    </lineage>
</organism>
<evidence type="ECO:0000256" key="2">
    <source>
        <dbReference type="ARBA" id="ARBA00023125"/>
    </source>
</evidence>
<dbReference type="GO" id="GO:0003700">
    <property type="term" value="F:DNA-binding transcription factor activity"/>
    <property type="evidence" value="ECO:0007669"/>
    <property type="project" value="TreeGrafter"/>
</dbReference>
<dbReference type="InterPro" id="IPR036388">
    <property type="entry name" value="WH-like_DNA-bd_sf"/>
</dbReference>
<dbReference type="InterPro" id="IPR014757">
    <property type="entry name" value="Tscrpt_reg_IclR_C"/>
</dbReference>
<dbReference type="Gene3D" id="1.10.10.10">
    <property type="entry name" value="Winged helix-like DNA-binding domain superfamily/Winged helix DNA-binding domain"/>
    <property type="match status" value="1"/>
</dbReference>
<dbReference type="SMART" id="SM00346">
    <property type="entry name" value="HTH_ICLR"/>
    <property type="match status" value="1"/>
</dbReference>
<dbReference type="SUPFAM" id="SSF55781">
    <property type="entry name" value="GAF domain-like"/>
    <property type="match status" value="1"/>
</dbReference>
<evidence type="ECO:0000259" key="4">
    <source>
        <dbReference type="PROSITE" id="PS51077"/>
    </source>
</evidence>
<dbReference type="PROSITE" id="PS51078">
    <property type="entry name" value="ICLR_ED"/>
    <property type="match status" value="1"/>
</dbReference>
<keyword evidence="7" id="KW-1185">Reference proteome</keyword>
<reference evidence="6 7" key="1">
    <citation type="journal article" date="2015" name="Genome Announc.">
        <title>Expanding the biotechnology potential of lactobacilli through comparative genomics of 213 strains and associated genera.</title>
        <authorList>
            <person name="Sun Z."/>
            <person name="Harris H.M."/>
            <person name="McCann A."/>
            <person name="Guo C."/>
            <person name="Argimon S."/>
            <person name="Zhang W."/>
            <person name="Yang X."/>
            <person name="Jeffery I.B."/>
            <person name="Cooney J.C."/>
            <person name="Kagawa T.F."/>
            <person name="Liu W."/>
            <person name="Song Y."/>
            <person name="Salvetti E."/>
            <person name="Wrobel A."/>
            <person name="Rasinkangas P."/>
            <person name="Parkhill J."/>
            <person name="Rea M.C."/>
            <person name="O'Sullivan O."/>
            <person name="Ritari J."/>
            <person name="Douillard F.P."/>
            <person name="Paul Ross R."/>
            <person name="Yang R."/>
            <person name="Briner A.E."/>
            <person name="Felis G.E."/>
            <person name="de Vos W.M."/>
            <person name="Barrangou R."/>
            <person name="Klaenhammer T.R."/>
            <person name="Caufield P.W."/>
            <person name="Cui Y."/>
            <person name="Zhang H."/>
            <person name="O'Toole P.W."/>
        </authorList>
    </citation>
    <scope>NUCLEOTIDE SEQUENCE [LARGE SCALE GENOMIC DNA]</scope>
    <source>
        <strain evidence="6 7">DSM 18001</strain>
    </source>
</reference>
<dbReference type="PROSITE" id="PS51077">
    <property type="entry name" value="HTH_ICLR"/>
    <property type="match status" value="1"/>
</dbReference>
<dbReference type="InterPro" id="IPR029016">
    <property type="entry name" value="GAF-like_dom_sf"/>
</dbReference>
<dbReference type="InterPro" id="IPR005471">
    <property type="entry name" value="Tscrpt_reg_IclR_N"/>
</dbReference>
<dbReference type="RefSeq" id="WP_057804083.1">
    <property type="nucleotide sequence ID" value="NZ_JQBX01000021.1"/>
</dbReference>
<dbReference type="PANTHER" id="PTHR30136:SF35">
    <property type="entry name" value="HTH-TYPE TRANSCRIPTIONAL REGULATOR RV1719"/>
    <property type="match status" value="1"/>
</dbReference>
<feature type="domain" description="IclR-ED" evidence="5">
    <location>
        <begin position="71"/>
        <end position="251"/>
    </location>
</feature>
<accession>A0A0R2KUP2</accession>
<evidence type="ECO:0000256" key="1">
    <source>
        <dbReference type="ARBA" id="ARBA00023015"/>
    </source>
</evidence>
<evidence type="ECO:0000313" key="6">
    <source>
        <dbReference type="EMBL" id="KRN93201.1"/>
    </source>
</evidence>
<keyword evidence="1" id="KW-0805">Transcription regulation</keyword>
<keyword evidence="3" id="KW-0804">Transcription</keyword>
<sequence length="251" mass="28219">MGEQKAYGTVLLRAKSILDELLNYEEGLTLKEISEGVNESKSTTLKVLNTMQLTGMIRRNEDDKRYFIGPTMVAYGEKARKDFNLIQVTKPFLTELQKVTNETINLGIEDNSKVVFLEKLESTQAIHLNSSIGGSMDMYSSSMGKALLANKTDEELKEYFATHQLAALTENTITSVDQLMVQLKEIKKQNFSTEWGENQKEVVCIGASIVKRGVTLGAFSVSVPEYRVDEETFEDIKRLVVSTKNQIEEVL</sequence>
<feature type="domain" description="HTH iclR-type" evidence="4">
    <location>
        <begin position="8"/>
        <end position="70"/>
    </location>
</feature>
<dbReference type="InterPro" id="IPR036390">
    <property type="entry name" value="WH_DNA-bd_sf"/>
</dbReference>
<proteinExistence type="predicted"/>
<dbReference type="PATRIC" id="fig|331679.3.peg.883"/>
<keyword evidence="2" id="KW-0238">DNA-binding</keyword>
<dbReference type="GO" id="GO:0003677">
    <property type="term" value="F:DNA binding"/>
    <property type="evidence" value="ECO:0007669"/>
    <property type="project" value="UniProtKB-KW"/>
</dbReference>
<dbReference type="PANTHER" id="PTHR30136">
    <property type="entry name" value="HELIX-TURN-HELIX TRANSCRIPTIONAL REGULATOR, ICLR FAMILY"/>
    <property type="match status" value="1"/>
</dbReference>
<comment type="caution">
    <text evidence="6">The sequence shown here is derived from an EMBL/GenBank/DDBJ whole genome shotgun (WGS) entry which is preliminary data.</text>
</comment>
<evidence type="ECO:0000259" key="5">
    <source>
        <dbReference type="PROSITE" id="PS51078"/>
    </source>
</evidence>
<evidence type="ECO:0000313" key="7">
    <source>
        <dbReference type="Proteomes" id="UP000051859"/>
    </source>
</evidence>
<dbReference type="EMBL" id="JQBX01000021">
    <property type="protein sequence ID" value="KRN93201.1"/>
    <property type="molecule type" value="Genomic_DNA"/>
</dbReference>
<dbReference type="Proteomes" id="UP000051859">
    <property type="component" value="Unassembled WGS sequence"/>
</dbReference>
<dbReference type="STRING" id="331679.IV81_GL000878"/>
<evidence type="ECO:0000256" key="3">
    <source>
        <dbReference type="ARBA" id="ARBA00023163"/>
    </source>
</evidence>
<dbReference type="AlphaFoldDB" id="A0A0R2KUP2"/>
<dbReference type="Pfam" id="PF01614">
    <property type="entry name" value="IclR_C"/>
    <property type="match status" value="1"/>
</dbReference>
<dbReference type="GO" id="GO:0045892">
    <property type="term" value="P:negative regulation of DNA-templated transcription"/>
    <property type="evidence" value="ECO:0007669"/>
    <property type="project" value="TreeGrafter"/>
</dbReference>
<dbReference type="Pfam" id="PF09339">
    <property type="entry name" value="HTH_IclR"/>
    <property type="match status" value="1"/>
</dbReference>
<dbReference type="Gene3D" id="3.30.450.40">
    <property type="match status" value="1"/>
</dbReference>
<name>A0A0R2KUP2_9LACO</name>
<dbReference type="InterPro" id="IPR050707">
    <property type="entry name" value="HTH_MetabolicPath_Reg"/>
</dbReference>
<protein>
    <submittedName>
        <fullName evidence="6">IclR family transcriptional regulator</fullName>
    </submittedName>
</protein>